<dbReference type="Proteomes" id="UP001257914">
    <property type="component" value="Unassembled WGS sequence"/>
</dbReference>
<evidence type="ECO:0000256" key="1">
    <source>
        <dbReference type="SAM" id="SignalP"/>
    </source>
</evidence>
<gene>
    <name evidence="3" type="ORF">RT723_03195</name>
</gene>
<protein>
    <submittedName>
        <fullName evidence="3">Metallo-mystery pair system four-Cys motif protein</fullName>
    </submittedName>
</protein>
<comment type="caution">
    <text evidence="3">The sequence shown here is derived from an EMBL/GenBank/DDBJ whole genome shotgun (WGS) entry which is preliminary data.</text>
</comment>
<feature type="chain" id="PRO_5046393212" evidence="1">
    <location>
        <begin position="23"/>
        <end position="330"/>
    </location>
</feature>
<name>A0ABU3QX65_9GAMM</name>
<feature type="signal peptide" evidence="1">
    <location>
        <begin position="1"/>
        <end position="22"/>
    </location>
</feature>
<evidence type="ECO:0000259" key="2">
    <source>
        <dbReference type="Pfam" id="PF20243"/>
    </source>
</evidence>
<feature type="domain" description="Copper-binding protein MbnP-like" evidence="2">
    <location>
        <begin position="35"/>
        <end position="265"/>
    </location>
</feature>
<keyword evidence="1" id="KW-0732">Signal</keyword>
<accession>A0ABU3QX65</accession>
<keyword evidence="4" id="KW-1185">Reference proteome</keyword>
<dbReference type="Pfam" id="PF20243">
    <property type="entry name" value="MbnP"/>
    <property type="match status" value="1"/>
</dbReference>
<dbReference type="InterPro" id="IPR023977">
    <property type="entry name" value="MbnP-like"/>
</dbReference>
<evidence type="ECO:0000313" key="3">
    <source>
        <dbReference type="EMBL" id="MDU0112024.1"/>
    </source>
</evidence>
<organism evidence="3 4">
    <name type="scientific">Psychrosphaera aquimarina</name>
    <dbReference type="NCBI Taxonomy" id="2044854"/>
    <lineage>
        <taxon>Bacteria</taxon>
        <taxon>Pseudomonadati</taxon>
        <taxon>Pseudomonadota</taxon>
        <taxon>Gammaproteobacteria</taxon>
        <taxon>Alteromonadales</taxon>
        <taxon>Pseudoalteromonadaceae</taxon>
        <taxon>Psychrosphaera</taxon>
    </lineage>
</organism>
<reference evidence="3 4" key="1">
    <citation type="submission" date="2023-10" db="EMBL/GenBank/DDBJ databases">
        <title>Psychrosphaera aquimaarina strain SW33 isolated from seawater.</title>
        <authorList>
            <person name="Bayburt H."/>
            <person name="Kim J.M."/>
            <person name="Choi B.J."/>
            <person name="Jeon C.O."/>
        </authorList>
    </citation>
    <scope>NUCLEOTIDE SEQUENCE [LARGE SCALE GENOMIC DNA]</scope>
    <source>
        <strain evidence="3 4">KCTC 52743</strain>
    </source>
</reference>
<dbReference type="RefSeq" id="WP_315945871.1">
    <property type="nucleotide sequence ID" value="NZ_JAWCUA010000003.1"/>
</dbReference>
<dbReference type="InterPro" id="IPR046863">
    <property type="entry name" value="MbnP-like_dom"/>
</dbReference>
<dbReference type="NCBIfam" id="TIGR04052">
    <property type="entry name" value="MbnP_like_WxW"/>
    <property type="match status" value="1"/>
</dbReference>
<dbReference type="EMBL" id="JAWCUA010000003">
    <property type="protein sequence ID" value="MDU0112024.1"/>
    <property type="molecule type" value="Genomic_DNA"/>
</dbReference>
<proteinExistence type="predicted"/>
<evidence type="ECO:0000313" key="4">
    <source>
        <dbReference type="Proteomes" id="UP001257914"/>
    </source>
</evidence>
<sequence>MKLSSKSKVSLLSLATVFMLNACSSDMENETSMTEFSLNFTAMSGSEEVSCDTVLSGFGTEGHYSIGVSDLRFYVSNLAFYDQYGAEIEMAFNDNEFQLNHDKGFVGLIDLTSNSTGSCASDAIANGEGTARTNKMITGMMLDIGVNKVTFDLGVPQAVMKEVITTQSAEDAPSPLNEMYWSWASGYRHFVMNFAIESMMGSKGEGYLHIGSRGCGDDGGLLALENKERCDFVNTAKVELNNFDPNINQVVIDIDNLLADLAFSASMSGHGSHSATAENDDEMTMDAPSVTCHSTSPDMQADCGPIFNNLGLATEDGSATVSGNKVVTLK</sequence>